<dbReference type="EMBL" id="ML976992">
    <property type="protein sequence ID" value="KAF1956148.1"/>
    <property type="molecule type" value="Genomic_DNA"/>
</dbReference>
<reference evidence="2" key="1">
    <citation type="journal article" date="2020" name="Stud. Mycol.">
        <title>101 Dothideomycetes genomes: a test case for predicting lifestyles and emergence of pathogens.</title>
        <authorList>
            <person name="Haridas S."/>
            <person name="Albert R."/>
            <person name="Binder M."/>
            <person name="Bloem J."/>
            <person name="Labutti K."/>
            <person name="Salamov A."/>
            <person name="Andreopoulos B."/>
            <person name="Baker S."/>
            <person name="Barry K."/>
            <person name="Bills G."/>
            <person name="Bluhm B."/>
            <person name="Cannon C."/>
            <person name="Castanera R."/>
            <person name="Culley D."/>
            <person name="Daum C."/>
            <person name="Ezra D."/>
            <person name="Gonzalez J."/>
            <person name="Henrissat B."/>
            <person name="Kuo A."/>
            <person name="Liang C."/>
            <person name="Lipzen A."/>
            <person name="Lutzoni F."/>
            <person name="Magnuson J."/>
            <person name="Mondo S."/>
            <person name="Nolan M."/>
            <person name="Ohm R."/>
            <person name="Pangilinan J."/>
            <person name="Park H.-J."/>
            <person name="Ramirez L."/>
            <person name="Alfaro M."/>
            <person name="Sun H."/>
            <person name="Tritt A."/>
            <person name="Yoshinaga Y."/>
            <person name="Zwiers L.-H."/>
            <person name="Turgeon B."/>
            <person name="Goodwin S."/>
            <person name="Spatafora J."/>
            <person name="Crous P."/>
            <person name="Grigoriev I."/>
        </authorList>
    </citation>
    <scope>NUCLEOTIDE SEQUENCE</scope>
    <source>
        <strain evidence="2">CBS 675.92</strain>
    </source>
</reference>
<keyword evidence="3" id="KW-1185">Reference proteome</keyword>
<dbReference type="Proteomes" id="UP000800035">
    <property type="component" value="Unassembled WGS sequence"/>
</dbReference>
<protein>
    <submittedName>
        <fullName evidence="2">Uncharacterized protein</fullName>
    </submittedName>
</protein>
<dbReference type="OrthoDB" id="5377039at2759"/>
<gene>
    <name evidence="2" type="ORF">CC80DRAFT_472817</name>
</gene>
<proteinExistence type="predicted"/>
<dbReference type="AlphaFoldDB" id="A0A6A5TUN9"/>
<feature type="compositionally biased region" description="Polar residues" evidence="1">
    <location>
        <begin position="48"/>
        <end position="58"/>
    </location>
</feature>
<feature type="region of interest" description="Disordered" evidence="1">
    <location>
        <begin position="1"/>
        <end position="60"/>
    </location>
</feature>
<evidence type="ECO:0000313" key="2">
    <source>
        <dbReference type="EMBL" id="KAF1956148.1"/>
    </source>
</evidence>
<organism evidence="2 3">
    <name type="scientific">Byssothecium circinans</name>
    <dbReference type="NCBI Taxonomy" id="147558"/>
    <lineage>
        <taxon>Eukaryota</taxon>
        <taxon>Fungi</taxon>
        <taxon>Dikarya</taxon>
        <taxon>Ascomycota</taxon>
        <taxon>Pezizomycotina</taxon>
        <taxon>Dothideomycetes</taxon>
        <taxon>Pleosporomycetidae</taxon>
        <taxon>Pleosporales</taxon>
        <taxon>Massarineae</taxon>
        <taxon>Massarinaceae</taxon>
        <taxon>Byssothecium</taxon>
    </lineage>
</organism>
<name>A0A6A5TUN9_9PLEO</name>
<sequence>MSDVDGDSTMHSSPELPIQDEEMFPEDPSTPKNAATHALDPVSELSPPLSQGASQNKITDPVINANGKRILTASGAGEALPTNVVQTDPATGYQWTKQEDRPGFEWMNARAREEADRAWESIVDKASQIKTKYGDPLKPEVPMRLGR</sequence>
<evidence type="ECO:0000313" key="3">
    <source>
        <dbReference type="Proteomes" id="UP000800035"/>
    </source>
</evidence>
<evidence type="ECO:0000256" key="1">
    <source>
        <dbReference type="SAM" id="MobiDB-lite"/>
    </source>
</evidence>
<accession>A0A6A5TUN9</accession>